<dbReference type="AlphaFoldDB" id="A0A1W1W4Z8"/>
<dbReference type="InterPro" id="IPR026444">
    <property type="entry name" value="Secre_tail"/>
</dbReference>
<dbReference type="InterPro" id="IPR025667">
    <property type="entry name" value="SprB_repeat"/>
</dbReference>
<protein>
    <recommendedName>
        <fullName evidence="3">Secretion system C-terminal sorting domain-containing protein</fullName>
    </recommendedName>
</protein>
<dbReference type="EMBL" id="FWWW01000117">
    <property type="protein sequence ID" value="SMC00666.1"/>
    <property type="molecule type" value="Genomic_DNA"/>
</dbReference>
<evidence type="ECO:0000313" key="1">
    <source>
        <dbReference type="EMBL" id="SMC00666.1"/>
    </source>
</evidence>
<keyword evidence="2" id="KW-1185">Reference proteome</keyword>
<dbReference type="STRING" id="645990.SAMN00120144_4381"/>
<dbReference type="NCBIfam" id="TIGR04183">
    <property type="entry name" value="Por_Secre_tail"/>
    <property type="match status" value="1"/>
</dbReference>
<gene>
    <name evidence="1" type="ORF">SAMN00120144_4381</name>
</gene>
<dbReference type="Proteomes" id="UP000192266">
    <property type="component" value="Unassembled WGS sequence"/>
</dbReference>
<reference evidence="1 2" key="1">
    <citation type="submission" date="2017-04" db="EMBL/GenBank/DDBJ databases">
        <authorList>
            <person name="Afonso C.L."/>
            <person name="Miller P.J."/>
            <person name="Scott M.A."/>
            <person name="Spackman E."/>
            <person name="Goraichik I."/>
            <person name="Dimitrov K.M."/>
            <person name="Suarez D.L."/>
            <person name="Swayne D.E."/>
        </authorList>
    </citation>
    <scope>NUCLEOTIDE SEQUENCE [LARGE SCALE GENOMIC DNA]</scope>
    <source>
        <strain evidence="1 2">DSM 11622</strain>
    </source>
</reference>
<sequence>ISGGTYTLVGVGVTAGVTLTSNTGVFTNLAAGTYSLSVALNGLVSAAVAVTINAAPVMISLRSTVTAVTCFGTATGQVQFTAVGGTAPYTFTFDGRTSNGSGLFTNLAAGTYAVLVRDANGCSATASTVTITQPALALSVTFSKTVNACGGTAGQASVSAAGGTAPYTYQLRLAATGAILATSPEVRGEFTFNGLAANTYRLWVVDAQGCAVECPTLLSITTACLQQRTGSLEVYPNPFTQRATAEFQVVEGEQYSLVLYDNVGRLVRRISEGVGQAGRTFQLDVVREGLPIGVYQLRLTTGSGTKIVRVVTQ</sequence>
<feature type="non-terminal residue" evidence="1">
    <location>
        <position position="1"/>
    </location>
</feature>
<accession>A0A1W1W4Z8</accession>
<evidence type="ECO:0000313" key="2">
    <source>
        <dbReference type="Proteomes" id="UP000192266"/>
    </source>
</evidence>
<dbReference type="Gene3D" id="2.60.40.740">
    <property type="match status" value="1"/>
</dbReference>
<evidence type="ECO:0008006" key="3">
    <source>
        <dbReference type="Google" id="ProtNLM"/>
    </source>
</evidence>
<name>A0A1W1W4Z8_9BACT</name>
<dbReference type="Pfam" id="PF13573">
    <property type="entry name" value="SprB"/>
    <property type="match status" value="2"/>
</dbReference>
<organism evidence="1 2">
    <name type="scientific">Hymenobacter roseosalivarius DSM 11622</name>
    <dbReference type="NCBI Taxonomy" id="645990"/>
    <lineage>
        <taxon>Bacteria</taxon>
        <taxon>Pseudomonadati</taxon>
        <taxon>Bacteroidota</taxon>
        <taxon>Cytophagia</taxon>
        <taxon>Cytophagales</taxon>
        <taxon>Hymenobacteraceae</taxon>
        <taxon>Hymenobacter</taxon>
    </lineage>
</organism>
<dbReference type="RefSeq" id="WP_234997600.1">
    <property type="nucleotide sequence ID" value="NZ_FWWW01000117.1"/>
</dbReference>
<proteinExistence type="predicted"/>